<evidence type="ECO:0000256" key="1">
    <source>
        <dbReference type="ARBA" id="ARBA00022679"/>
    </source>
</evidence>
<dbReference type="InterPro" id="IPR050396">
    <property type="entry name" value="Glycosyltr_51/Transpeptidase"/>
</dbReference>
<accession>A0A1F7WMU9</accession>
<feature type="transmembrane region" description="Helical" evidence="2">
    <location>
        <begin position="21"/>
        <end position="45"/>
    </location>
</feature>
<proteinExistence type="predicted"/>
<protein>
    <recommendedName>
        <fullName evidence="3">Glycosyl transferase family 51 domain-containing protein</fullName>
    </recommendedName>
</protein>
<dbReference type="PANTHER" id="PTHR32282">
    <property type="entry name" value="BINDING PROTEIN TRANSPEPTIDASE, PUTATIVE-RELATED"/>
    <property type="match status" value="1"/>
</dbReference>
<dbReference type="SUPFAM" id="SSF53955">
    <property type="entry name" value="Lysozyme-like"/>
    <property type="match status" value="1"/>
</dbReference>
<evidence type="ECO:0000256" key="2">
    <source>
        <dbReference type="SAM" id="Phobius"/>
    </source>
</evidence>
<dbReference type="InterPro" id="IPR023346">
    <property type="entry name" value="Lysozyme-like_dom_sf"/>
</dbReference>
<keyword evidence="2" id="KW-0812">Transmembrane</keyword>
<dbReference type="EMBL" id="MGFH01000174">
    <property type="protein sequence ID" value="OGM03335.1"/>
    <property type="molecule type" value="Genomic_DNA"/>
</dbReference>
<keyword evidence="2" id="KW-1133">Transmembrane helix</keyword>
<evidence type="ECO:0000313" key="4">
    <source>
        <dbReference type="EMBL" id="OGM03335.1"/>
    </source>
</evidence>
<reference evidence="4 5" key="1">
    <citation type="journal article" date="2016" name="Nat. Commun.">
        <title>Thousands of microbial genomes shed light on interconnected biogeochemical processes in an aquifer system.</title>
        <authorList>
            <person name="Anantharaman K."/>
            <person name="Brown C.T."/>
            <person name="Hug L.A."/>
            <person name="Sharon I."/>
            <person name="Castelle C.J."/>
            <person name="Probst A.J."/>
            <person name="Thomas B.C."/>
            <person name="Singh A."/>
            <person name="Wilkins M.J."/>
            <person name="Karaoz U."/>
            <person name="Brodie E.L."/>
            <person name="Williams K.H."/>
            <person name="Hubbard S.S."/>
            <person name="Banfield J.F."/>
        </authorList>
    </citation>
    <scope>NUCLEOTIDE SEQUENCE [LARGE SCALE GENOMIC DNA]</scope>
</reference>
<organism evidence="4 5">
    <name type="scientific">Candidatus Wallbacteria bacterium GWC2_49_35</name>
    <dbReference type="NCBI Taxonomy" id="1817813"/>
    <lineage>
        <taxon>Bacteria</taxon>
        <taxon>Candidatus Walliibacteriota</taxon>
    </lineage>
</organism>
<keyword evidence="1" id="KW-0808">Transferase</keyword>
<dbReference type="STRING" id="1817813.A2008_11715"/>
<dbReference type="InterPro" id="IPR036950">
    <property type="entry name" value="PBP_transglycosylase"/>
</dbReference>
<dbReference type="PANTHER" id="PTHR32282:SF33">
    <property type="entry name" value="PEPTIDOGLYCAN GLYCOSYLTRANSFERASE"/>
    <property type="match status" value="1"/>
</dbReference>
<dbReference type="Pfam" id="PF00912">
    <property type="entry name" value="Transgly"/>
    <property type="match status" value="1"/>
</dbReference>
<dbReference type="Proteomes" id="UP000178735">
    <property type="component" value="Unassembled WGS sequence"/>
</dbReference>
<evidence type="ECO:0000313" key="5">
    <source>
        <dbReference type="Proteomes" id="UP000178735"/>
    </source>
</evidence>
<comment type="caution">
    <text evidence="4">The sequence shown here is derived from an EMBL/GenBank/DDBJ whole genome shotgun (WGS) entry which is preliminary data.</text>
</comment>
<evidence type="ECO:0000259" key="3">
    <source>
        <dbReference type="Pfam" id="PF00912"/>
    </source>
</evidence>
<dbReference type="InterPro" id="IPR001264">
    <property type="entry name" value="Glyco_trans_51"/>
</dbReference>
<dbReference type="GO" id="GO:0008955">
    <property type="term" value="F:peptidoglycan glycosyltransferase activity"/>
    <property type="evidence" value="ECO:0007669"/>
    <property type="project" value="TreeGrafter"/>
</dbReference>
<feature type="domain" description="Glycosyl transferase family 51" evidence="3">
    <location>
        <begin position="62"/>
        <end position="236"/>
    </location>
</feature>
<gene>
    <name evidence="4" type="ORF">A2008_11715</name>
</gene>
<dbReference type="AlphaFoldDB" id="A0A1F7WMU9"/>
<name>A0A1F7WMU9_9BACT</name>
<dbReference type="Gene3D" id="1.10.3810.10">
    <property type="entry name" value="Biosynthetic peptidoglycan transglycosylase-like"/>
    <property type="match status" value="1"/>
</dbReference>
<keyword evidence="2" id="KW-0472">Membrane</keyword>
<sequence length="279" mass="30408">MKETLNNSSKAGSRIMNFISNIFYAAAASTIICALFLASLLAYAVKINAGLPEISEIKNMSARGGIALAYSEMPEFLSKILVCAFDPAYFSHKGVTADNVKSGVLKIYKGIDIEFCDKTITQNLAVVALNSKNAAVTGKTLPARAAAYLKESLLAYKIESKIRSKDKILEIFLNNAPFGDGINGLLQASVVYFNKKPADLSEAECLTLAAILKSRPNLSGDAGVKELEKEREKIISTIVERGLIDSEKAAGYKFSDFELNSYQSRINKLIEENCILIRL</sequence>